<feature type="compositionally biased region" description="Basic and acidic residues" evidence="1">
    <location>
        <begin position="47"/>
        <end position="60"/>
    </location>
</feature>
<reference evidence="2 3" key="1">
    <citation type="journal article" date="2014" name="PLoS Genet.">
        <title>Analysis of the Phlebiopsis gigantea genome, transcriptome and secretome provides insight into its pioneer colonization strategies of wood.</title>
        <authorList>
            <person name="Hori C."/>
            <person name="Ishida T."/>
            <person name="Igarashi K."/>
            <person name="Samejima M."/>
            <person name="Suzuki H."/>
            <person name="Master E."/>
            <person name="Ferreira P."/>
            <person name="Ruiz-Duenas F.J."/>
            <person name="Held B."/>
            <person name="Canessa P."/>
            <person name="Larrondo L.F."/>
            <person name="Schmoll M."/>
            <person name="Druzhinina I.S."/>
            <person name="Kubicek C.P."/>
            <person name="Gaskell J.A."/>
            <person name="Kersten P."/>
            <person name="St John F."/>
            <person name="Glasner J."/>
            <person name="Sabat G."/>
            <person name="Splinter BonDurant S."/>
            <person name="Syed K."/>
            <person name="Yadav J."/>
            <person name="Mgbeahuruike A.C."/>
            <person name="Kovalchuk A."/>
            <person name="Asiegbu F.O."/>
            <person name="Lackner G."/>
            <person name="Hoffmeister D."/>
            <person name="Rencoret J."/>
            <person name="Gutierrez A."/>
            <person name="Sun H."/>
            <person name="Lindquist E."/>
            <person name="Barry K."/>
            <person name="Riley R."/>
            <person name="Grigoriev I.V."/>
            <person name="Henrissat B."/>
            <person name="Kues U."/>
            <person name="Berka R.M."/>
            <person name="Martinez A.T."/>
            <person name="Covert S.F."/>
            <person name="Blanchette R.A."/>
            <person name="Cullen D."/>
        </authorList>
    </citation>
    <scope>NUCLEOTIDE SEQUENCE [LARGE SCALE GENOMIC DNA]</scope>
    <source>
        <strain evidence="2 3">11061_1 CR5-6</strain>
    </source>
</reference>
<dbReference type="Proteomes" id="UP000053257">
    <property type="component" value="Unassembled WGS sequence"/>
</dbReference>
<dbReference type="AlphaFoldDB" id="A0A0C3S523"/>
<name>A0A0C3S523_PHLG1</name>
<evidence type="ECO:0000313" key="2">
    <source>
        <dbReference type="EMBL" id="KIP11021.1"/>
    </source>
</evidence>
<feature type="compositionally biased region" description="Gly residues" evidence="1">
    <location>
        <begin position="21"/>
        <end position="36"/>
    </location>
</feature>
<protein>
    <submittedName>
        <fullName evidence="2">Uncharacterized protein</fullName>
    </submittedName>
</protein>
<organism evidence="2 3">
    <name type="scientific">Phlebiopsis gigantea (strain 11061_1 CR5-6)</name>
    <name type="common">White-rot fungus</name>
    <name type="synonym">Peniophora gigantea</name>
    <dbReference type="NCBI Taxonomy" id="745531"/>
    <lineage>
        <taxon>Eukaryota</taxon>
        <taxon>Fungi</taxon>
        <taxon>Dikarya</taxon>
        <taxon>Basidiomycota</taxon>
        <taxon>Agaricomycotina</taxon>
        <taxon>Agaricomycetes</taxon>
        <taxon>Polyporales</taxon>
        <taxon>Phanerochaetaceae</taxon>
        <taxon>Phlebiopsis</taxon>
    </lineage>
</organism>
<evidence type="ECO:0000256" key="1">
    <source>
        <dbReference type="SAM" id="MobiDB-lite"/>
    </source>
</evidence>
<evidence type="ECO:0000313" key="3">
    <source>
        <dbReference type="Proteomes" id="UP000053257"/>
    </source>
</evidence>
<gene>
    <name evidence="2" type="ORF">PHLGIDRAFT_173119</name>
</gene>
<keyword evidence="3" id="KW-1185">Reference proteome</keyword>
<accession>A0A0C3S523</accession>
<proteinExistence type="predicted"/>
<feature type="region of interest" description="Disordered" evidence="1">
    <location>
        <begin position="1"/>
        <end position="76"/>
    </location>
</feature>
<dbReference type="HOGENOM" id="CLU_2655322_0_0_1"/>
<sequence length="76" mass="7758">MRTRCNPGLPRLPPRSRDDPGGIGVGNYEGSSGEGGSSLPVQRGKGLKGEVRGWGEEKAGGEPGKAGNELVLSNGL</sequence>
<dbReference type="EMBL" id="KN840449">
    <property type="protein sequence ID" value="KIP11021.1"/>
    <property type="molecule type" value="Genomic_DNA"/>
</dbReference>